<dbReference type="InterPro" id="IPR003825">
    <property type="entry name" value="Colicin-V_CvpA"/>
</dbReference>
<keyword evidence="3 5" id="KW-1133">Transmembrane helix</keyword>
<reference evidence="6" key="1">
    <citation type="submission" date="2016-10" db="EMBL/GenBank/DDBJ databases">
        <title>Sequence of Gallionella enrichment culture.</title>
        <authorList>
            <person name="Poehlein A."/>
            <person name="Muehling M."/>
            <person name="Daniel R."/>
        </authorList>
    </citation>
    <scope>NUCLEOTIDE SEQUENCE</scope>
</reference>
<feature type="transmembrane region" description="Helical" evidence="5">
    <location>
        <begin position="6"/>
        <end position="24"/>
    </location>
</feature>
<dbReference type="AlphaFoldDB" id="A0A1J5QYB3"/>
<evidence type="ECO:0000256" key="1">
    <source>
        <dbReference type="ARBA" id="ARBA00004141"/>
    </source>
</evidence>
<dbReference type="EMBL" id="MLJW01000595">
    <property type="protein sequence ID" value="OIQ84732.1"/>
    <property type="molecule type" value="Genomic_DNA"/>
</dbReference>
<sequence length="162" mass="17673">MNTFDYAVLAIVGLSILWSMMCGFVREVLSIAGWVAAFFVAKLYTLQLAPLLPEVIPTQSFRLLAAFVILFLATLLVGSLLAIALSEVFRKVGLGWLDRWLGAVFGLARGVIIVAVLVLLAGLTSIPQDARWRNAMFSAPLEALVMSMLPWFPAGLASQIKY</sequence>
<dbReference type="Pfam" id="PF02674">
    <property type="entry name" value="Colicin_V"/>
    <property type="match status" value="1"/>
</dbReference>
<evidence type="ECO:0000313" key="6">
    <source>
        <dbReference type="EMBL" id="OIQ84732.1"/>
    </source>
</evidence>
<dbReference type="GO" id="GO:0009403">
    <property type="term" value="P:toxin biosynthetic process"/>
    <property type="evidence" value="ECO:0007669"/>
    <property type="project" value="InterPro"/>
</dbReference>
<comment type="subcellular location">
    <subcellularLocation>
        <location evidence="1">Membrane</location>
        <topology evidence="1">Multi-pass membrane protein</topology>
    </subcellularLocation>
</comment>
<accession>A0A1J5QYB3</accession>
<dbReference type="PANTHER" id="PTHR36926:SF1">
    <property type="entry name" value="COLICIN V PRODUCTION PROTEIN"/>
    <property type="match status" value="1"/>
</dbReference>
<feature type="transmembrane region" description="Helical" evidence="5">
    <location>
        <begin position="135"/>
        <end position="157"/>
    </location>
</feature>
<feature type="transmembrane region" description="Helical" evidence="5">
    <location>
        <begin position="31"/>
        <end position="52"/>
    </location>
</feature>
<evidence type="ECO:0000256" key="2">
    <source>
        <dbReference type="ARBA" id="ARBA00022692"/>
    </source>
</evidence>
<comment type="caution">
    <text evidence="6">The sequence shown here is derived from an EMBL/GenBank/DDBJ whole genome shotgun (WGS) entry which is preliminary data.</text>
</comment>
<evidence type="ECO:0000256" key="3">
    <source>
        <dbReference type="ARBA" id="ARBA00022989"/>
    </source>
</evidence>
<name>A0A1J5QYB3_9ZZZZ</name>
<evidence type="ECO:0000256" key="4">
    <source>
        <dbReference type="ARBA" id="ARBA00023136"/>
    </source>
</evidence>
<gene>
    <name evidence="6" type="primary">cvpA_9</name>
    <name evidence="6" type="ORF">GALL_334380</name>
</gene>
<proteinExistence type="predicted"/>
<keyword evidence="4 5" id="KW-0472">Membrane</keyword>
<dbReference type="InterPro" id="IPR052719">
    <property type="entry name" value="CvpA-like"/>
</dbReference>
<feature type="transmembrane region" description="Helical" evidence="5">
    <location>
        <begin position="64"/>
        <end position="88"/>
    </location>
</feature>
<protein>
    <submittedName>
        <fullName evidence="6">Colicin V production protein</fullName>
    </submittedName>
</protein>
<dbReference type="GO" id="GO:0016020">
    <property type="term" value="C:membrane"/>
    <property type="evidence" value="ECO:0007669"/>
    <property type="project" value="UniProtKB-SubCell"/>
</dbReference>
<organism evidence="6">
    <name type="scientific">mine drainage metagenome</name>
    <dbReference type="NCBI Taxonomy" id="410659"/>
    <lineage>
        <taxon>unclassified sequences</taxon>
        <taxon>metagenomes</taxon>
        <taxon>ecological metagenomes</taxon>
    </lineage>
</organism>
<evidence type="ECO:0000256" key="5">
    <source>
        <dbReference type="SAM" id="Phobius"/>
    </source>
</evidence>
<feature type="transmembrane region" description="Helical" evidence="5">
    <location>
        <begin position="100"/>
        <end position="123"/>
    </location>
</feature>
<keyword evidence="2 5" id="KW-0812">Transmembrane</keyword>
<dbReference type="PANTHER" id="PTHR36926">
    <property type="entry name" value="COLICIN V PRODUCTION PROTEIN"/>
    <property type="match status" value="1"/>
</dbReference>